<keyword evidence="2" id="KW-1185">Reference proteome</keyword>
<evidence type="ECO:0000313" key="2">
    <source>
        <dbReference type="Proteomes" id="UP000676967"/>
    </source>
</evidence>
<proteinExistence type="predicted"/>
<dbReference type="InterPro" id="IPR054058">
    <property type="entry name" value="HTH_67"/>
</dbReference>
<dbReference type="Proteomes" id="UP000676967">
    <property type="component" value="Chromosome"/>
</dbReference>
<dbReference type="Pfam" id="PF21863">
    <property type="entry name" value="HTH_67"/>
    <property type="match status" value="1"/>
</dbReference>
<reference evidence="1 2" key="1">
    <citation type="submission" date="2020-08" db="EMBL/GenBank/DDBJ databases">
        <title>Whole genome shotgun sequence of Actinoplanes ianthinogenes NBRC 13996.</title>
        <authorList>
            <person name="Komaki H."/>
            <person name="Tamura T."/>
        </authorList>
    </citation>
    <scope>NUCLEOTIDE SEQUENCE [LARGE SCALE GENOMIC DNA]</scope>
    <source>
        <strain evidence="1 2">NBRC 13996</strain>
    </source>
</reference>
<dbReference type="EMBL" id="AP023356">
    <property type="protein sequence ID" value="BCJ48494.1"/>
    <property type="molecule type" value="Genomic_DNA"/>
</dbReference>
<gene>
    <name evidence="1" type="ORF">Aiant_91510</name>
</gene>
<protein>
    <submittedName>
        <fullName evidence="1">Uncharacterized protein</fullName>
    </submittedName>
</protein>
<accession>A0ABM7MA52</accession>
<sequence>MRPEETSAAVKPAVVAMGAAFGDDPSFAACAERFGFGTDRWPLYFGGRAGVLGAVPAEVVGAACGFFGPELVGPAWAAASRTGRLGELVQADVGLCARWAERHLTGLDRAADLTTRVVEAADASGRVLFAAWRAQPEPDDRPSTRLALNLLRLREHRGSSHLGAVIAEGLTPVAAILAGPGARKARANGWRGPYPEPSPEDVARLAAAERRTELLAGQAYAVLDREQRVELVTLLDGAYRRWRGSGSA</sequence>
<evidence type="ECO:0000313" key="1">
    <source>
        <dbReference type="EMBL" id="BCJ48494.1"/>
    </source>
</evidence>
<name>A0ABM7MA52_9ACTN</name>
<dbReference type="RefSeq" id="WP_189334262.1">
    <property type="nucleotide sequence ID" value="NZ_AP023356.1"/>
</dbReference>
<organism evidence="1 2">
    <name type="scientific">Actinoplanes ianthinogenes</name>
    <dbReference type="NCBI Taxonomy" id="122358"/>
    <lineage>
        <taxon>Bacteria</taxon>
        <taxon>Bacillati</taxon>
        <taxon>Actinomycetota</taxon>
        <taxon>Actinomycetes</taxon>
        <taxon>Micromonosporales</taxon>
        <taxon>Micromonosporaceae</taxon>
        <taxon>Actinoplanes</taxon>
    </lineage>
</organism>
<dbReference type="NCBIfam" id="NF047719">
    <property type="entry name" value="SCO6745_fam_HTH"/>
    <property type="match status" value="1"/>
</dbReference>